<keyword evidence="2" id="KW-0812">Transmembrane</keyword>
<feature type="transmembrane region" description="Helical" evidence="2">
    <location>
        <begin position="378"/>
        <end position="397"/>
    </location>
</feature>
<dbReference type="Proteomes" id="UP000231196">
    <property type="component" value="Unassembled WGS sequence"/>
</dbReference>
<feature type="transmembrane region" description="Helical" evidence="2">
    <location>
        <begin position="343"/>
        <end position="371"/>
    </location>
</feature>
<dbReference type="AlphaFoldDB" id="A0A2M8BUD8"/>
<comment type="caution">
    <text evidence="3">The sequence shown here is derived from an EMBL/GenBank/DDBJ whole genome shotgun (WGS) entry which is preliminary data.</text>
</comment>
<feature type="compositionally biased region" description="Low complexity" evidence="1">
    <location>
        <begin position="177"/>
        <end position="199"/>
    </location>
</feature>
<feature type="transmembrane region" description="Helical" evidence="2">
    <location>
        <begin position="292"/>
        <end position="308"/>
    </location>
</feature>
<reference evidence="4" key="1">
    <citation type="submission" date="2017-09" db="EMBL/GenBank/DDBJ databases">
        <title>Depth-based differentiation of microbial function through sediment-hosted aquifers and enrichment of novel symbionts in the deep terrestrial subsurface.</title>
        <authorList>
            <person name="Probst A.J."/>
            <person name="Ladd B."/>
            <person name="Jarett J.K."/>
            <person name="Geller-Mcgrath D.E."/>
            <person name="Sieber C.M.K."/>
            <person name="Emerson J.B."/>
            <person name="Anantharaman K."/>
            <person name="Thomas B.C."/>
            <person name="Malmstrom R."/>
            <person name="Stieglmeier M."/>
            <person name="Klingl A."/>
            <person name="Woyke T."/>
            <person name="Ryan C.M."/>
            <person name="Banfield J.F."/>
        </authorList>
    </citation>
    <scope>NUCLEOTIDE SEQUENCE [LARGE SCALE GENOMIC DNA]</scope>
</reference>
<feature type="transmembrane region" description="Helical" evidence="2">
    <location>
        <begin position="446"/>
        <end position="471"/>
    </location>
</feature>
<sequence>MTITKSSNFRLWIDKRHAKVRGQELAGIFRLLNARDDADAVVDQALKEDWTGQKMLDYLKAGSEDIPVQKPGAAIPMPLPATVVPTFPPSEVFDAQPRRAKKTKGEKKKFNLLGFLKKKEDPVGVRAETAKKPAKGGKKWLIIGGIVLLVVAVMVAAVMFLGGGGSSYSFADPVLPPSSDGSPGGSSPSTPSTQPAVPTEEPLSQAEKNDKSFWSSWTVSEVPELSPGNMGNQLSAKTVVGLILMVVLTLWSWGEGSIRRKSQQGASYFTVLGLLAGWLTMPILVWVTKATYPGWILVGVSVVIWLWSNAASTIKSQSDMTPFLTALALFTASLFYYGKLTFIVTFGGLFGATWTAWQGVTTIAGAFTLLMTGRGIEAVLTLVILVLGLTVMVMASLEVGKKHGVWSAFFIAATIILTFGLANWGLGAGVEYLVQAQGTSVAVTVVLNVLAPILAWILSLLVSVGIGVALGDTEVGKAENRQRLGLEKTGTFMQSIADFGILGTLTPLFFGVIIILI</sequence>
<evidence type="ECO:0000256" key="1">
    <source>
        <dbReference type="SAM" id="MobiDB-lite"/>
    </source>
</evidence>
<keyword evidence="2" id="KW-1133">Transmembrane helix</keyword>
<evidence type="ECO:0000256" key="2">
    <source>
        <dbReference type="SAM" id="Phobius"/>
    </source>
</evidence>
<accession>A0A2M8BUD8</accession>
<feature type="region of interest" description="Disordered" evidence="1">
    <location>
        <begin position="174"/>
        <end position="210"/>
    </location>
</feature>
<evidence type="ECO:0000313" key="3">
    <source>
        <dbReference type="EMBL" id="PJB47488.1"/>
    </source>
</evidence>
<proteinExistence type="predicted"/>
<feature type="transmembrane region" description="Helical" evidence="2">
    <location>
        <begin position="320"/>
        <end position="337"/>
    </location>
</feature>
<keyword evidence="2" id="KW-0472">Membrane</keyword>
<feature type="transmembrane region" description="Helical" evidence="2">
    <location>
        <begin position="409"/>
        <end position="434"/>
    </location>
</feature>
<protein>
    <submittedName>
        <fullName evidence="3">Uncharacterized protein</fullName>
    </submittedName>
</protein>
<feature type="transmembrane region" description="Helical" evidence="2">
    <location>
        <begin position="234"/>
        <end position="254"/>
    </location>
</feature>
<dbReference type="EMBL" id="PFUC01000070">
    <property type="protein sequence ID" value="PJB47488.1"/>
    <property type="molecule type" value="Genomic_DNA"/>
</dbReference>
<evidence type="ECO:0000313" key="4">
    <source>
        <dbReference type="Proteomes" id="UP000231196"/>
    </source>
</evidence>
<feature type="transmembrane region" description="Helical" evidence="2">
    <location>
        <begin position="140"/>
        <end position="161"/>
    </location>
</feature>
<feature type="transmembrane region" description="Helical" evidence="2">
    <location>
        <begin position="491"/>
        <end position="516"/>
    </location>
</feature>
<organism evidence="3 4">
    <name type="scientific">Candidatus Collierbacteria bacterium CG_4_9_14_3_um_filter_43_16</name>
    <dbReference type="NCBI Taxonomy" id="1974532"/>
    <lineage>
        <taxon>Bacteria</taxon>
        <taxon>Candidatus Collieribacteriota</taxon>
    </lineage>
</organism>
<gene>
    <name evidence="3" type="ORF">CO104_03535</name>
</gene>
<feature type="transmembrane region" description="Helical" evidence="2">
    <location>
        <begin position="266"/>
        <end position="286"/>
    </location>
</feature>
<name>A0A2M8BUD8_9BACT</name>